<reference evidence="2" key="1">
    <citation type="submission" date="2020-12" db="EMBL/GenBank/DDBJ databases">
        <title>The genome sequence of Inhella sp. 1Y17.</title>
        <authorList>
            <person name="Liu Y."/>
        </authorList>
    </citation>
    <scope>NUCLEOTIDE SEQUENCE</scope>
    <source>
        <strain evidence="2">1Y17</strain>
    </source>
</reference>
<feature type="compositionally biased region" description="Pro residues" evidence="1">
    <location>
        <begin position="9"/>
        <end position="19"/>
    </location>
</feature>
<feature type="region of interest" description="Disordered" evidence="1">
    <location>
        <begin position="1"/>
        <end position="56"/>
    </location>
</feature>
<feature type="non-terminal residue" evidence="2">
    <location>
        <position position="1"/>
    </location>
</feature>
<gene>
    <name evidence="2" type="ORF">I7X39_08400</name>
</gene>
<evidence type="ECO:0000256" key="1">
    <source>
        <dbReference type="SAM" id="MobiDB-lite"/>
    </source>
</evidence>
<organism evidence="2 3">
    <name type="scientific">Inhella proteolytica</name>
    <dbReference type="NCBI Taxonomy" id="2795029"/>
    <lineage>
        <taxon>Bacteria</taxon>
        <taxon>Pseudomonadati</taxon>
        <taxon>Pseudomonadota</taxon>
        <taxon>Betaproteobacteria</taxon>
        <taxon>Burkholderiales</taxon>
        <taxon>Sphaerotilaceae</taxon>
        <taxon>Inhella</taxon>
    </lineage>
</organism>
<proteinExistence type="predicted"/>
<evidence type="ECO:0008006" key="4">
    <source>
        <dbReference type="Google" id="ProtNLM"/>
    </source>
</evidence>
<feature type="compositionally biased region" description="Low complexity" evidence="1">
    <location>
        <begin position="20"/>
        <end position="29"/>
    </location>
</feature>
<evidence type="ECO:0000313" key="3">
    <source>
        <dbReference type="Proteomes" id="UP000613266"/>
    </source>
</evidence>
<name>A0A931IZY8_9BURK</name>
<accession>A0A931IZY8</accession>
<keyword evidence="3" id="KW-1185">Reference proteome</keyword>
<protein>
    <recommendedName>
        <fullName evidence="4">DUF3108 domain-containing protein</fullName>
    </recommendedName>
</protein>
<dbReference type="EMBL" id="JAEDAK010000004">
    <property type="protein sequence ID" value="MBH9576924.1"/>
    <property type="molecule type" value="Genomic_DNA"/>
</dbReference>
<evidence type="ECO:0000313" key="2">
    <source>
        <dbReference type="EMBL" id="MBH9576924.1"/>
    </source>
</evidence>
<dbReference type="AlphaFoldDB" id="A0A931IZY8"/>
<dbReference type="Proteomes" id="UP000613266">
    <property type="component" value="Unassembled WGS sequence"/>
</dbReference>
<sequence length="247" mass="28025">ARPAAPLATAPPAPLPPAPAARVPRAEPAPQAPAPPEDLAPTPELPTPEWAPQAVLPDPQRFRYRLVQPGKQGQAELLWERDGERYRLLLQRQVEGRELPEWQSEGRVGAGGLEPQRFEVRRHGRLRQALAPQPPVQDRLSWLLQLAALAQARDPQRPLPPLSIDLLGWRGGVQRWVFEPVDEEPEEADSADEPARPLLHLRGQHPADARYRIDVWLDPARGHMPRRWVQRFDEELRTELQLLDFES</sequence>
<feature type="compositionally biased region" description="Pro residues" evidence="1">
    <location>
        <begin position="30"/>
        <end position="46"/>
    </location>
</feature>
<comment type="caution">
    <text evidence="2">The sequence shown here is derived from an EMBL/GenBank/DDBJ whole genome shotgun (WGS) entry which is preliminary data.</text>
</comment>